<dbReference type="Proteomes" id="UP000287527">
    <property type="component" value="Unassembled WGS sequence"/>
</dbReference>
<dbReference type="PANTHER" id="PTHR43070:SF3">
    <property type="entry name" value="HOMOSERINE DEHYDROGENASE"/>
    <property type="match status" value="1"/>
</dbReference>
<name>A0A444HFQ5_9FLAO</name>
<dbReference type="InterPro" id="IPR011147">
    <property type="entry name" value="Bifunc_Aspkin/hSer_DH"/>
</dbReference>
<dbReference type="AlphaFoldDB" id="A0A444HFQ5"/>
<accession>A0A444HFQ5</accession>
<evidence type="ECO:0000313" key="3">
    <source>
        <dbReference type="Proteomes" id="UP000287527"/>
    </source>
</evidence>
<comment type="caution">
    <text evidence="2">The sequence shown here is derived from an EMBL/GenBank/DDBJ whole genome shotgun (WGS) entry which is preliminary data.</text>
</comment>
<dbReference type="SUPFAM" id="SSF51735">
    <property type="entry name" value="NAD(P)-binding Rossmann-fold domains"/>
    <property type="match status" value="1"/>
</dbReference>
<dbReference type="GO" id="GO:0004412">
    <property type="term" value="F:homoserine dehydrogenase activity"/>
    <property type="evidence" value="ECO:0007669"/>
    <property type="project" value="InterPro"/>
</dbReference>
<gene>
    <name evidence="2" type="ORF">EPI11_01885</name>
</gene>
<sequence length="174" mass="19216">MTQKINIVLFGIGKAGSALINKALKNRKTLILDSHIDLRFPVITNSTVAFFEKEGANYSWEANFIQFGIPFKLEDVVEYVHENKLHNLIAIDATANAEFVRQYSGLIKSGFNVVSINETLASLHPDFETEISRTALNRGLDYSFINLPKGGNKAVADELFDTILAIAGKKEAVA</sequence>
<organism evidence="2 3">
    <name type="scientific">Flavobacterium cerinum</name>
    <dbReference type="NCBI Taxonomy" id="2502784"/>
    <lineage>
        <taxon>Bacteria</taxon>
        <taxon>Pseudomonadati</taxon>
        <taxon>Bacteroidota</taxon>
        <taxon>Flavobacteriia</taxon>
        <taxon>Flavobacteriales</taxon>
        <taxon>Flavobacteriaceae</taxon>
        <taxon>Flavobacterium</taxon>
    </lineage>
</organism>
<dbReference type="InterPro" id="IPR036291">
    <property type="entry name" value="NAD(P)-bd_dom_sf"/>
</dbReference>
<evidence type="ECO:0000256" key="1">
    <source>
        <dbReference type="ARBA" id="ARBA00022857"/>
    </source>
</evidence>
<dbReference type="PANTHER" id="PTHR43070">
    <property type="match status" value="1"/>
</dbReference>
<evidence type="ECO:0000313" key="2">
    <source>
        <dbReference type="EMBL" id="RWX03703.1"/>
    </source>
</evidence>
<dbReference type="EMBL" id="SBII01000001">
    <property type="protein sequence ID" value="RWX03703.1"/>
    <property type="molecule type" value="Genomic_DNA"/>
</dbReference>
<dbReference type="OrthoDB" id="9799110at2"/>
<keyword evidence="1" id="KW-0521">NADP</keyword>
<reference evidence="2 3" key="1">
    <citation type="submission" date="2019-01" db="EMBL/GenBank/DDBJ databases">
        <title>Flavobacterium sp. nov.,isolated from freshwater.</title>
        <authorList>
            <person name="Zhang R."/>
            <person name="Du Z.-J."/>
        </authorList>
    </citation>
    <scope>NUCLEOTIDE SEQUENCE [LARGE SCALE GENOMIC DNA]</scope>
    <source>
        <strain evidence="2 3">1E403</strain>
    </source>
</reference>
<dbReference type="RefSeq" id="WP_128388258.1">
    <property type="nucleotide sequence ID" value="NZ_SBII01000001.1"/>
</dbReference>
<keyword evidence="3" id="KW-1185">Reference proteome</keyword>
<proteinExistence type="predicted"/>
<evidence type="ECO:0008006" key="4">
    <source>
        <dbReference type="Google" id="ProtNLM"/>
    </source>
</evidence>
<protein>
    <recommendedName>
        <fullName evidence="4">Aspartate/homoserine dehydrogenase NAD-binding domain-containing protein</fullName>
    </recommendedName>
</protein>
<dbReference type="GO" id="GO:0009067">
    <property type="term" value="P:aspartate family amino acid biosynthetic process"/>
    <property type="evidence" value="ECO:0007669"/>
    <property type="project" value="InterPro"/>
</dbReference>
<dbReference type="Gene3D" id="3.40.50.720">
    <property type="entry name" value="NAD(P)-binding Rossmann-like Domain"/>
    <property type="match status" value="1"/>
</dbReference>